<comment type="caution">
    <text evidence="1">The sequence shown here is derived from an EMBL/GenBank/DDBJ whole genome shotgun (WGS) entry which is preliminary data.</text>
</comment>
<keyword evidence="2" id="KW-1185">Reference proteome</keyword>
<reference evidence="2" key="1">
    <citation type="journal article" date="2019" name="Int. J. Syst. Evol. Microbiol.">
        <title>The Global Catalogue of Microorganisms (GCM) 10K type strain sequencing project: providing services to taxonomists for standard genome sequencing and annotation.</title>
        <authorList>
            <consortium name="The Broad Institute Genomics Platform"/>
            <consortium name="The Broad Institute Genome Sequencing Center for Infectious Disease"/>
            <person name="Wu L."/>
            <person name="Ma J."/>
        </authorList>
    </citation>
    <scope>NUCLEOTIDE SEQUENCE [LARGE SCALE GENOMIC DNA]</scope>
    <source>
        <strain evidence="2">CCUG 43114</strain>
    </source>
</reference>
<proteinExistence type="predicted"/>
<organism evidence="1 2">
    <name type="scientific">Aquipuribacter nitratireducens</name>
    <dbReference type="NCBI Taxonomy" id="650104"/>
    <lineage>
        <taxon>Bacteria</taxon>
        <taxon>Bacillati</taxon>
        <taxon>Actinomycetota</taxon>
        <taxon>Actinomycetes</taxon>
        <taxon>Micrococcales</taxon>
        <taxon>Intrasporangiaceae</taxon>
        <taxon>Aquipuribacter</taxon>
    </lineage>
</organism>
<evidence type="ECO:0000313" key="2">
    <source>
        <dbReference type="Proteomes" id="UP001596122"/>
    </source>
</evidence>
<dbReference type="RefSeq" id="WP_340269615.1">
    <property type="nucleotide sequence ID" value="NZ_JBBEOG010000004.1"/>
</dbReference>
<sequence>MDEAASGRRLLVSGRAVARYWGVHHALVAQAQRAGLLDWHVVPRPGATDAVAEQGYDAERVLELGRRPPVDPADLVAFEERSVLLVQQTSIHRTTPENYDWSWRSAYGWHTTMDPGEALLSASGWWSVDAGRQRGVQAIVSAVSGFVVTVAVVDRDQEPQEHPDGRVRFSVAPADDSTPLGRHLLRVFEGRRVPVRKGVSRLVPRSGSAPLG</sequence>
<gene>
    <name evidence="1" type="ORF">ACFPJ6_12770</name>
</gene>
<evidence type="ECO:0000313" key="1">
    <source>
        <dbReference type="EMBL" id="MFC5381663.1"/>
    </source>
</evidence>
<accession>A0ABW0GQ44</accession>
<protein>
    <submittedName>
        <fullName evidence="1">Uncharacterized protein</fullName>
    </submittedName>
</protein>
<dbReference type="Proteomes" id="UP001596122">
    <property type="component" value="Unassembled WGS sequence"/>
</dbReference>
<dbReference type="EMBL" id="JBHSLD010000009">
    <property type="protein sequence ID" value="MFC5381663.1"/>
    <property type="molecule type" value="Genomic_DNA"/>
</dbReference>
<name>A0ABW0GQ44_9MICO</name>